<name>A0A1E5T372_9BACT</name>
<feature type="domain" description="DinB-like" evidence="1">
    <location>
        <begin position="22"/>
        <end position="179"/>
    </location>
</feature>
<dbReference type="AlphaFoldDB" id="A0A1E5T372"/>
<dbReference type="SUPFAM" id="SSF109854">
    <property type="entry name" value="DinB/YfiT-like putative metalloenzymes"/>
    <property type="match status" value="1"/>
</dbReference>
<reference evidence="2 3" key="1">
    <citation type="submission" date="2016-08" db="EMBL/GenBank/DDBJ databases">
        <title>Draft genome of Fabibacter sp. strain SK-8.</title>
        <authorList>
            <person name="Wong S.-K."/>
            <person name="Hamasaki K."/>
            <person name="Yoshizawa S."/>
        </authorList>
    </citation>
    <scope>NUCLEOTIDE SEQUENCE [LARGE SCALE GENOMIC DNA]</scope>
    <source>
        <strain evidence="2 3">SK-8</strain>
    </source>
</reference>
<dbReference type="InterPro" id="IPR034660">
    <property type="entry name" value="DinB/YfiT-like"/>
</dbReference>
<dbReference type="Proteomes" id="UP000095552">
    <property type="component" value="Unassembled WGS sequence"/>
</dbReference>
<dbReference type="STRING" id="1563681.BFP71_06890"/>
<dbReference type="InterPro" id="IPR024775">
    <property type="entry name" value="DinB-like"/>
</dbReference>
<accession>A0A1E5T372</accession>
<dbReference type="Gene3D" id="1.20.120.450">
    <property type="entry name" value="dinb family like domain"/>
    <property type="match status" value="1"/>
</dbReference>
<gene>
    <name evidence="2" type="ORF">BFP71_06890</name>
</gene>
<evidence type="ECO:0000259" key="1">
    <source>
        <dbReference type="Pfam" id="PF12867"/>
    </source>
</evidence>
<protein>
    <recommendedName>
        <fullName evidence="1">DinB-like domain-containing protein</fullName>
    </recommendedName>
</protein>
<keyword evidence="3" id="KW-1185">Reference proteome</keyword>
<proteinExistence type="predicted"/>
<dbReference type="OrthoDB" id="1524454at2"/>
<dbReference type="EMBL" id="MDGQ01000004">
    <property type="protein sequence ID" value="OEK05838.1"/>
    <property type="molecule type" value="Genomic_DNA"/>
</dbReference>
<organism evidence="2 3">
    <name type="scientific">Roseivirga misakiensis</name>
    <dbReference type="NCBI Taxonomy" id="1563681"/>
    <lineage>
        <taxon>Bacteria</taxon>
        <taxon>Pseudomonadati</taxon>
        <taxon>Bacteroidota</taxon>
        <taxon>Cytophagia</taxon>
        <taxon>Cytophagales</taxon>
        <taxon>Roseivirgaceae</taxon>
        <taxon>Roseivirga</taxon>
    </lineage>
</organism>
<dbReference type="RefSeq" id="WP_069834756.1">
    <property type="nucleotide sequence ID" value="NZ_MDGQ01000004.1"/>
</dbReference>
<comment type="caution">
    <text evidence="2">The sequence shown here is derived from an EMBL/GenBank/DDBJ whole genome shotgun (WGS) entry which is preliminary data.</text>
</comment>
<dbReference type="Pfam" id="PF12867">
    <property type="entry name" value="DinB_2"/>
    <property type="match status" value="1"/>
</dbReference>
<evidence type="ECO:0000313" key="3">
    <source>
        <dbReference type="Proteomes" id="UP000095552"/>
    </source>
</evidence>
<sequence>MVITSKEHISNSKKGVDNLLYEVRSLLEDVDERSLNMPENINKWSILQCLKHMSFAIEVYNKNIKEALDSGRHKVPAPNFKSHWKGDMFTKMISPKPNGEVSRPMRTFSSMNPVQILNPEIVVNEFFTLYEEFGALIERSAEYNLNSIKINTALGPLVKLRLGDAYRFVIGHAERHLVQLKRIKASLNQVAA</sequence>
<evidence type="ECO:0000313" key="2">
    <source>
        <dbReference type="EMBL" id="OEK05838.1"/>
    </source>
</evidence>